<dbReference type="InterPro" id="IPR045864">
    <property type="entry name" value="aa-tRNA-synth_II/BPL/LPL"/>
</dbReference>
<evidence type="ECO:0000256" key="5">
    <source>
        <dbReference type="ARBA" id="ARBA00022917"/>
    </source>
</evidence>
<dbReference type="SUPFAM" id="SSF55681">
    <property type="entry name" value="Class II aaRS and biotin synthetases"/>
    <property type="match status" value="1"/>
</dbReference>
<evidence type="ECO:0000259" key="7">
    <source>
        <dbReference type="PROSITE" id="PS50862"/>
    </source>
</evidence>
<dbReference type="GO" id="GO:0005524">
    <property type="term" value="F:ATP binding"/>
    <property type="evidence" value="ECO:0007669"/>
    <property type="project" value="UniProtKB-KW"/>
</dbReference>
<keyword evidence="5" id="KW-0648">Protein biosynthesis</keyword>
<dbReference type="PROSITE" id="PS50862">
    <property type="entry name" value="AA_TRNA_LIGASE_II"/>
    <property type="match status" value="1"/>
</dbReference>
<comment type="similarity">
    <text evidence="1">Belongs to the class-II aminoacyl-tRNA synthetase family.</text>
</comment>
<dbReference type="GeneID" id="80518595"/>
<dbReference type="PANTHER" id="PTHR11476:SF7">
    <property type="entry name" value="HISTIDINE--TRNA LIGASE"/>
    <property type="match status" value="1"/>
</dbReference>
<dbReference type="GO" id="GO:0004821">
    <property type="term" value="F:histidine-tRNA ligase activity"/>
    <property type="evidence" value="ECO:0007669"/>
    <property type="project" value="UniProtKB-EC"/>
</dbReference>
<evidence type="ECO:0000256" key="6">
    <source>
        <dbReference type="ARBA" id="ARBA00047639"/>
    </source>
</evidence>
<keyword evidence="8" id="KW-0030">Aminoacyl-tRNA synthetase</keyword>
<dbReference type="Gene3D" id="3.30.930.10">
    <property type="entry name" value="Bira Bifunctional Protein, Domain 2"/>
    <property type="match status" value="1"/>
</dbReference>
<keyword evidence="4" id="KW-0067">ATP-binding</keyword>
<comment type="catalytic activity">
    <reaction evidence="6">
        <text>tRNA(His) + L-histidine + ATP = L-histidyl-tRNA(His) + AMP + diphosphate + H(+)</text>
        <dbReference type="Rhea" id="RHEA:17313"/>
        <dbReference type="Rhea" id="RHEA-COMP:9665"/>
        <dbReference type="Rhea" id="RHEA-COMP:9689"/>
        <dbReference type="ChEBI" id="CHEBI:15378"/>
        <dbReference type="ChEBI" id="CHEBI:30616"/>
        <dbReference type="ChEBI" id="CHEBI:33019"/>
        <dbReference type="ChEBI" id="CHEBI:57595"/>
        <dbReference type="ChEBI" id="CHEBI:78442"/>
        <dbReference type="ChEBI" id="CHEBI:78527"/>
        <dbReference type="ChEBI" id="CHEBI:456215"/>
        <dbReference type="EC" id="6.1.1.21"/>
    </reaction>
</comment>
<evidence type="ECO:0000256" key="4">
    <source>
        <dbReference type="ARBA" id="ARBA00022840"/>
    </source>
</evidence>
<feature type="domain" description="Aminoacyl-transfer RNA synthetases class-II family profile" evidence="7">
    <location>
        <begin position="1"/>
        <end position="351"/>
    </location>
</feature>
<dbReference type="KEGG" id="vg:80518595"/>
<organism evidence="8">
    <name type="scientific">Tupanvirus soda lake</name>
    <dbReference type="NCBI Taxonomy" id="2126985"/>
    <lineage>
        <taxon>Viruses</taxon>
        <taxon>Varidnaviria</taxon>
        <taxon>Bamfordvirae</taxon>
        <taxon>Nucleocytoviricota</taxon>
        <taxon>Megaviricetes</taxon>
        <taxon>Imitervirales</taxon>
        <taxon>Mimiviridae</taxon>
        <taxon>Megamimivirinae</taxon>
        <taxon>Tupanvirus</taxon>
        <taxon>Tupanvirus salinum</taxon>
    </lineage>
</organism>
<accession>A0A6N1NKD6</accession>
<proteinExistence type="inferred from homology"/>
<dbReference type="PANTHER" id="PTHR11476">
    <property type="entry name" value="HISTIDYL-TRNA SYNTHETASE"/>
    <property type="match status" value="1"/>
</dbReference>
<dbReference type="InterPro" id="IPR004154">
    <property type="entry name" value="Anticodon-bd"/>
</dbReference>
<protein>
    <recommendedName>
        <fullName evidence="2">histidine--tRNA ligase</fullName>
        <ecNumber evidence="2">6.1.1.21</ecNumber>
    </recommendedName>
</protein>
<dbReference type="InterPro" id="IPR036621">
    <property type="entry name" value="Anticodon-bd_dom_sf"/>
</dbReference>
<dbReference type="GO" id="GO:0003723">
    <property type="term" value="F:RNA binding"/>
    <property type="evidence" value="ECO:0007669"/>
    <property type="project" value="TreeGrafter"/>
</dbReference>
<dbReference type="Pfam" id="PF03129">
    <property type="entry name" value="HGTP_anticodon"/>
    <property type="match status" value="1"/>
</dbReference>
<dbReference type="RefSeq" id="YP_010781831.1">
    <property type="nucleotide sequence ID" value="NC_075039.1"/>
</dbReference>
<dbReference type="Gene3D" id="3.40.50.800">
    <property type="entry name" value="Anticodon-binding domain"/>
    <property type="match status" value="1"/>
</dbReference>
<dbReference type="NCBIfam" id="TIGR00442">
    <property type="entry name" value="hisS"/>
    <property type="match status" value="1"/>
</dbReference>
<dbReference type="InterPro" id="IPR006195">
    <property type="entry name" value="aa-tRNA-synth_II"/>
</dbReference>
<evidence type="ECO:0000256" key="3">
    <source>
        <dbReference type="ARBA" id="ARBA00022741"/>
    </source>
</evidence>
<dbReference type="SUPFAM" id="SSF52954">
    <property type="entry name" value="Class II aaRS ABD-related"/>
    <property type="match status" value="1"/>
</dbReference>
<evidence type="ECO:0000313" key="8">
    <source>
        <dbReference type="EMBL" id="QKU35174.1"/>
    </source>
</evidence>
<dbReference type="PIRSF" id="PIRSF001549">
    <property type="entry name" value="His-tRNA_synth"/>
    <property type="match status" value="1"/>
</dbReference>
<reference evidence="8" key="1">
    <citation type="submission" date="2017-01" db="EMBL/GenBank/DDBJ databases">
        <authorList>
            <person name="Assis F.L."/>
            <person name="Abrahao J.S."/>
            <person name="Silva L."/>
            <person name="Khalil J.B."/>
            <person name="Rodrigues R."/>
            <person name="Silva L.S."/>
            <person name="Arantes T."/>
            <person name="Boratto P."/>
            <person name="Andrade M."/>
            <person name="Kroon E.G."/>
            <person name="Ribeiro B."/>
            <person name="Bergier I."/>
            <person name="Seligmann H."/>
            <person name="Ghigo E."/>
            <person name="Colson P."/>
            <person name="Levasseur A."/>
            <person name="Raoult D."/>
            <person name="Scola B.L."/>
        </authorList>
    </citation>
    <scope>NUCLEOTIDE SEQUENCE</scope>
    <source>
        <strain evidence="8">Soda lake</strain>
    </source>
</reference>
<sequence length="446" mass="50604">MNAQIIANATGTRDLVGTDVQIRQKIISILRTTFESMDAIELDTPVIELRSIVDQMYGEEFNKLVYELVDYKEIEDDSTPKQIMRYDLTVPLARYCAMNGIKALRRYQIGKVYRRDKPNIQNGRYREFYQCDFDIIGDDIGSGINDIEILDLMVRILDRLVGRGTYKIKINNKKMLVDVLLGIGIDSSKVLTICSSIDKLDKYTWDDLIPELESKGISAEQLLQLKSFLNLSCDNVETTLDKLSIYSDKETINSMKKMFNMLNSLGIMDAFALDLTLARGMDYYTGIIYEAVYLNKSIMTSSIAAGGRYDKMIGKLGNYGDIPAIGLSIGLERIVRIIEQTNKNFCTEKNPTVFVASIGSSEKVITERIKLCSDLRSMGFIVAMSNKSNPKMAAQFEVVFNRKIKYMIIIGDREIDAGQIKIKEIETKIESIFSRRDGIEFLIKNC</sequence>
<name>A0A6N1NKD6_9VIRU</name>
<evidence type="ECO:0000256" key="2">
    <source>
        <dbReference type="ARBA" id="ARBA00012815"/>
    </source>
</evidence>
<dbReference type="InterPro" id="IPR004516">
    <property type="entry name" value="HisRS/HisZ"/>
</dbReference>
<keyword evidence="3" id="KW-0547">Nucleotide-binding</keyword>
<dbReference type="EC" id="6.1.1.21" evidence="2"/>
<dbReference type="InterPro" id="IPR041715">
    <property type="entry name" value="HisRS-like_core"/>
</dbReference>
<reference evidence="8" key="2">
    <citation type="journal article" date="2018" name="Nat. Commun.">
        <title>Tailed giant Tupanvirus possesses the most complete translational apparatus of the known virosphere.</title>
        <authorList>
            <person name="Abrahao J."/>
            <person name="Silva L."/>
            <person name="Silva L.S."/>
            <person name="Khalil J.Y.B."/>
            <person name="Rodrigues R."/>
            <person name="Arantes T."/>
            <person name="Assis F."/>
            <person name="Boratto P."/>
            <person name="Andrade M."/>
            <person name="Kroon E.G."/>
            <person name="Ribeiro B."/>
            <person name="Bergier I."/>
            <person name="Seligmann H."/>
            <person name="Ghigo E."/>
            <person name="Colson P."/>
            <person name="Levasseur A."/>
            <person name="Kroemer G."/>
            <person name="Raoult D."/>
            <person name="La Scola B."/>
        </authorList>
    </citation>
    <scope>NUCLEOTIDE SEQUENCE [LARGE SCALE GENOMIC DNA]</scope>
    <source>
        <strain evidence="8">Soda lake</strain>
    </source>
</reference>
<evidence type="ECO:0000256" key="1">
    <source>
        <dbReference type="ARBA" id="ARBA00008226"/>
    </source>
</evidence>
<keyword evidence="8" id="KW-0436">Ligase</keyword>
<dbReference type="CDD" id="cd00773">
    <property type="entry name" value="HisRS-like_core"/>
    <property type="match status" value="1"/>
</dbReference>
<dbReference type="InterPro" id="IPR015807">
    <property type="entry name" value="His-tRNA-ligase"/>
</dbReference>
<dbReference type="EMBL" id="KY523104">
    <property type="protein sequence ID" value="QKU35174.1"/>
    <property type="molecule type" value="Genomic_DNA"/>
</dbReference>
<dbReference type="Pfam" id="PF13393">
    <property type="entry name" value="tRNA-synt_His"/>
    <property type="match status" value="1"/>
</dbReference>